<feature type="repeat" description="Solcar" evidence="5">
    <location>
        <begin position="327"/>
        <end position="409"/>
    </location>
</feature>
<dbReference type="Gene3D" id="1.50.40.10">
    <property type="entry name" value="Mitochondrial carrier domain"/>
    <property type="match status" value="2"/>
</dbReference>
<protein>
    <submittedName>
        <fullName evidence="9">Solute carrier family 25 member 44 isoform X1</fullName>
    </submittedName>
</protein>
<sequence length="421" mass="47098">MRFADNERSMARGMARDKSEDPEAAVRGPGQKQLKACVIWTGLWSILKFCISYKLPGDAHATGLCRTLSSRDLEQHCSAELSAIIEVFCCLQNAFTHITSAPRSPGTMEDKRNIQIIEWEHLDKKKFYVFGVAMTMMIRVSVYPFTLIRTRLQVQKGRSLYHGTFDAFIKILRADGVTGLYRGFLVNTFTLISGQCYVTTYELTRKFVADYSQSNTVKSLVAGGSASLVAQSITVPIDVVSQHLMMQRKGEKMGRFQVRGNPEGQGVVAFGQTKDIIRQILRADGLRGFYRGYVASLLTYIPNSAVWWPFYHFYAEQLSSLCPKECPHIVFQAVSGPLAAATASILTNPMDVIRTRVQVEGKNSIILTFRQLMAEEGPWGLMKGLSARIISATPSTIVIVVGYESLKKLSLRPELVDSRHW</sequence>
<dbReference type="PROSITE" id="PS50920">
    <property type="entry name" value="SOLCAR"/>
    <property type="match status" value="3"/>
</dbReference>
<keyword evidence="8" id="KW-1185">Reference proteome</keyword>
<keyword evidence="6" id="KW-0813">Transport</keyword>
<dbReference type="GeneID" id="109553288"/>
<feature type="repeat" description="Solcar" evidence="5">
    <location>
        <begin position="214"/>
        <end position="317"/>
    </location>
</feature>
<keyword evidence="4 5" id="KW-0472">Membrane</keyword>
<evidence type="ECO:0000256" key="7">
    <source>
        <dbReference type="SAM" id="MobiDB-lite"/>
    </source>
</evidence>
<dbReference type="Pfam" id="PF00153">
    <property type="entry name" value="Mito_carr"/>
    <property type="match status" value="3"/>
</dbReference>
<evidence type="ECO:0000256" key="3">
    <source>
        <dbReference type="ARBA" id="ARBA00022692"/>
    </source>
</evidence>
<evidence type="ECO:0000313" key="9">
    <source>
        <dbReference type="RefSeq" id="XP_070641050.1"/>
    </source>
</evidence>
<evidence type="ECO:0000256" key="6">
    <source>
        <dbReference type="RuleBase" id="RU000488"/>
    </source>
</evidence>
<dbReference type="PANTHER" id="PTHR46314">
    <property type="entry name" value="SOLUTE CARRIER FAMILY 25 MEMBER 44"/>
    <property type="match status" value="1"/>
</dbReference>
<feature type="compositionally biased region" description="Basic and acidic residues" evidence="7">
    <location>
        <begin position="1"/>
        <end position="21"/>
    </location>
</feature>
<dbReference type="PANTHER" id="PTHR46314:SF2">
    <property type="entry name" value="SOLUTE CARRIER FAMILY 25 MEMBER 44"/>
    <property type="match status" value="1"/>
</dbReference>
<reference evidence="9" key="1">
    <citation type="submission" date="2025-08" db="UniProtKB">
        <authorList>
            <consortium name="RefSeq"/>
        </authorList>
    </citation>
    <scope>IDENTIFICATION</scope>
    <source>
        <tissue evidence="9">Blood</tissue>
    </source>
</reference>
<dbReference type="InterPro" id="IPR042164">
    <property type="entry name" value="SLC25A44"/>
</dbReference>
<accession>A0ABM4RZT8</accession>
<dbReference type="SUPFAM" id="SSF103506">
    <property type="entry name" value="Mitochondrial carrier"/>
    <property type="match status" value="1"/>
</dbReference>
<gene>
    <name evidence="9" type="primary">SLC25A44</name>
</gene>
<dbReference type="InterPro" id="IPR018108">
    <property type="entry name" value="MCP_transmembrane"/>
</dbReference>
<name>A0ABM4RZT8_BOSIN</name>
<keyword evidence="3 5" id="KW-0812">Transmembrane</keyword>
<dbReference type="Proteomes" id="UP001652663">
    <property type="component" value="Chromosome 3"/>
</dbReference>
<dbReference type="RefSeq" id="XP_070641050.1">
    <property type="nucleotide sequence ID" value="XM_070784949.1"/>
</dbReference>
<evidence type="ECO:0000256" key="1">
    <source>
        <dbReference type="ARBA" id="ARBA00004141"/>
    </source>
</evidence>
<evidence type="ECO:0000256" key="2">
    <source>
        <dbReference type="ARBA" id="ARBA00006375"/>
    </source>
</evidence>
<evidence type="ECO:0000313" key="8">
    <source>
        <dbReference type="Proteomes" id="UP001652663"/>
    </source>
</evidence>
<proteinExistence type="inferred from homology"/>
<organism evidence="8 9">
    <name type="scientific">Bos indicus</name>
    <name type="common">Zebu</name>
    <dbReference type="NCBI Taxonomy" id="9915"/>
    <lineage>
        <taxon>Eukaryota</taxon>
        <taxon>Metazoa</taxon>
        <taxon>Chordata</taxon>
        <taxon>Craniata</taxon>
        <taxon>Vertebrata</taxon>
        <taxon>Euteleostomi</taxon>
        <taxon>Mammalia</taxon>
        <taxon>Eutheria</taxon>
        <taxon>Laurasiatheria</taxon>
        <taxon>Artiodactyla</taxon>
        <taxon>Ruminantia</taxon>
        <taxon>Pecora</taxon>
        <taxon>Bovidae</taxon>
        <taxon>Bovinae</taxon>
        <taxon>Bos</taxon>
    </lineage>
</organism>
<dbReference type="InterPro" id="IPR023395">
    <property type="entry name" value="MCP_dom_sf"/>
</dbReference>
<evidence type="ECO:0000256" key="5">
    <source>
        <dbReference type="PROSITE-ProRule" id="PRU00282"/>
    </source>
</evidence>
<comment type="similarity">
    <text evidence="2 6">Belongs to the mitochondrial carrier (TC 2.A.29) family.</text>
</comment>
<feature type="repeat" description="Solcar" evidence="5">
    <location>
        <begin position="125"/>
        <end position="207"/>
    </location>
</feature>
<feature type="region of interest" description="Disordered" evidence="7">
    <location>
        <begin position="1"/>
        <end position="27"/>
    </location>
</feature>
<comment type="subcellular location">
    <subcellularLocation>
        <location evidence="1">Membrane</location>
        <topology evidence="1">Multi-pass membrane protein</topology>
    </subcellularLocation>
</comment>
<evidence type="ECO:0000256" key="4">
    <source>
        <dbReference type="ARBA" id="ARBA00023136"/>
    </source>
</evidence>